<dbReference type="EMBL" id="JAUKTV010000005">
    <property type="protein sequence ID" value="KAK0736869.1"/>
    <property type="molecule type" value="Genomic_DNA"/>
</dbReference>
<feature type="region of interest" description="Disordered" evidence="1">
    <location>
        <begin position="1"/>
        <end position="22"/>
    </location>
</feature>
<evidence type="ECO:0000256" key="2">
    <source>
        <dbReference type="SAM" id="Phobius"/>
    </source>
</evidence>
<keyword evidence="4" id="KW-1185">Reference proteome</keyword>
<keyword evidence="2" id="KW-0472">Membrane</keyword>
<evidence type="ECO:0000313" key="4">
    <source>
        <dbReference type="Proteomes" id="UP001172159"/>
    </source>
</evidence>
<sequence length="127" mass="13649">MGSRRGAQNKTSNSPLSELRPARSSRTVGIGMVLTGLLAGCTGEIVCCPLALAVTGGWRWGQTQTHVMKPYGTSYNTALVIPFTFVVLGSLTCCCRSSRPLRHERPRAPPEVELSPGDCLLPSMDCR</sequence>
<dbReference type="AlphaFoldDB" id="A0AA40BMB0"/>
<comment type="caution">
    <text evidence="3">The sequence shown here is derived from an EMBL/GenBank/DDBJ whole genome shotgun (WGS) entry which is preliminary data.</text>
</comment>
<name>A0AA40BMB0_9PEZI</name>
<reference evidence="3" key="1">
    <citation type="submission" date="2023-06" db="EMBL/GenBank/DDBJ databases">
        <title>Genome-scale phylogeny and comparative genomics of the fungal order Sordariales.</title>
        <authorList>
            <consortium name="Lawrence Berkeley National Laboratory"/>
            <person name="Hensen N."/>
            <person name="Bonometti L."/>
            <person name="Westerberg I."/>
            <person name="Brannstrom I.O."/>
            <person name="Guillou S."/>
            <person name="Cros-Aarteil S."/>
            <person name="Calhoun S."/>
            <person name="Haridas S."/>
            <person name="Kuo A."/>
            <person name="Mondo S."/>
            <person name="Pangilinan J."/>
            <person name="Riley R."/>
            <person name="Labutti K."/>
            <person name="Andreopoulos B."/>
            <person name="Lipzen A."/>
            <person name="Chen C."/>
            <person name="Yanf M."/>
            <person name="Daum C."/>
            <person name="Ng V."/>
            <person name="Clum A."/>
            <person name="Steindorff A."/>
            <person name="Ohm R."/>
            <person name="Martin F."/>
            <person name="Silar P."/>
            <person name="Natvig D."/>
            <person name="Lalanne C."/>
            <person name="Gautier V."/>
            <person name="Ament-Velasquez S.L."/>
            <person name="Kruys A."/>
            <person name="Hutchinson M.I."/>
            <person name="Powell A.J."/>
            <person name="Barry K."/>
            <person name="Miller A.N."/>
            <person name="Grigoriev I.V."/>
            <person name="Debuchy R."/>
            <person name="Gladieux P."/>
            <person name="Thoren M.H."/>
            <person name="Johannesson H."/>
        </authorList>
    </citation>
    <scope>NUCLEOTIDE SEQUENCE</scope>
    <source>
        <strain evidence="3">CBS 540.89</strain>
    </source>
</reference>
<organism evidence="3 4">
    <name type="scientific">Apiosordaria backusii</name>
    <dbReference type="NCBI Taxonomy" id="314023"/>
    <lineage>
        <taxon>Eukaryota</taxon>
        <taxon>Fungi</taxon>
        <taxon>Dikarya</taxon>
        <taxon>Ascomycota</taxon>
        <taxon>Pezizomycotina</taxon>
        <taxon>Sordariomycetes</taxon>
        <taxon>Sordariomycetidae</taxon>
        <taxon>Sordariales</taxon>
        <taxon>Lasiosphaeriaceae</taxon>
        <taxon>Apiosordaria</taxon>
    </lineage>
</organism>
<evidence type="ECO:0000313" key="3">
    <source>
        <dbReference type="EMBL" id="KAK0736869.1"/>
    </source>
</evidence>
<feature type="compositionally biased region" description="Polar residues" evidence="1">
    <location>
        <begin position="1"/>
        <end position="16"/>
    </location>
</feature>
<evidence type="ECO:0000256" key="1">
    <source>
        <dbReference type="SAM" id="MobiDB-lite"/>
    </source>
</evidence>
<feature type="transmembrane region" description="Helical" evidence="2">
    <location>
        <begin position="28"/>
        <end position="54"/>
    </location>
</feature>
<accession>A0AA40BMB0</accession>
<dbReference type="Proteomes" id="UP001172159">
    <property type="component" value="Unassembled WGS sequence"/>
</dbReference>
<keyword evidence="2" id="KW-1133">Transmembrane helix</keyword>
<gene>
    <name evidence="3" type="ORF">B0T21DRAFT_363917</name>
</gene>
<feature type="transmembrane region" description="Helical" evidence="2">
    <location>
        <begin position="74"/>
        <end position="95"/>
    </location>
</feature>
<protein>
    <submittedName>
        <fullName evidence="3">Uncharacterized protein</fullName>
    </submittedName>
</protein>
<proteinExistence type="predicted"/>
<keyword evidence="2" id="KW-0812">Transmembrane</keyword>